<dbReference type="Proteomes" id="UP001060170">
    <property type="component" value="Chromosome 1"/>
</dbReference>
<gene>
    <name evidence="1" type="ORF">MJO28_000204</name>
</gene>
<organism evidence="1 2">
    <name type="scientific">Puccinia striiformis f. sp. tritici</name>
    <dbReference type="NCBI Taxonomy" id="168172"/>
    <lineage>
        <taxon>Eukaryota</taxon>
        <taxon>Fungi</taxon>
        <taxon>Dikarya</taxon>
        <taxon>Basidiomycota</taxon>
        <taxon>Pucciniomycotina</taxon>
        <taxon>Pucciniomycetes</taxon>
        <taxon>Pucciniales</taxon>
        <taxon>Pucciniaceae</taxon>
        <taxon>Puccinia</taxon>
    </lineage>
</organism>
<comment type="caution">
    <text evidence="1">The sequence shown here is derived from an EMBL/GenBank/DDBJ whole genome shotgun (WGS) entry which is preliminary data.</text>
</comment>
<reference evidence="2" key="2">
    <citation type="journal article" date="2018" name="Mol. Plant Microbe Interact.">
        <title>Genome sequence resources for the wheat stripe rust pathogen (Puccinia striiformis f. sp. tritici) and the barley stripe rust pathogen (Puccinia striiformis f. sp. hordei).</title>
        <authorList>
            <person name="Xia C."/>
            <person name="Wang M."/>
            <person name="Yin C."/>
            <person name="Cornejo O.E."/>
            <person name="Hulbert S.H."/>
            <person name="Chen X."/>
        </authorList>
    </citation>
    <scope>NUCLEOTIDE SEQUENCE [LARGE SCALE GENOMIC DNA]</scope>
    <source>
        <strain evidence="2">93-210</strain>
    </source>
</reference>
<reference evidence="2" key="1">
    <citation type="journal article" date="2018" name="BMC Genomics">
        <title>Genomic insights into host adaptation between the wheat stripe rust pathogen (Puccinia striiformis f. sp. tritici) and the barley stripe rust pathogen (Puccinia striiformis f. sp. hordei).</title>
        <authorList>
            <person name="Xia C."/>
            <person name="Wang M."/>
            <person name="Yin C."/>
            <person name="Cornejo O.E."/>
            <person name="Hulbert S.H."/>
            <person name="Chen X."/>
        </authorList>
    </citation>
    <scope>NUCLEOTIDE SEQUENCE [LARGE SCALE GENOMIC DNA]</scope>
    <source>
        <strain evidence="2">93-210</strain>
    </source>
</reference>
<reference evidence="1 2" key="3">
    <citation type="journal article" date="2022" name="Microbiol. Spectr.">
        <title>Folding features and dynamics of 3D genome architecture in plant fungal pathogens.</title>
        <authorList>
            <person name="Xia C."/>
        </authorList>
    </citation>
    <scope>NUCLEOTIDE SEQUENCE [LARGE SCALE GENOMIC DNA]</scope>
    <source>
        <strain evidence="1 2">93-210</strain>
    </source>
</reference>
<name>A0ACC0EYY8_9BASI</name>
<evidence type="ECO:0000313" key="2">
    <source>
        <dbReference type="Proteomes" id="UP001060170"/>
    </source>
</evidence>
<evidence type="ECO:0000313" key="1">
    <source>
        <dbReference type="EMBL" id="KAI7962110.1"/>
    </source>
</evidence>
<protein>
    <submittedName>
        <fullName evidence="1">Uncharacterized protein</fullName>
    </submittedName>
</protein>
<sequence length="69" mass="7335">MKLFYIVATVSAAIPIISAMHLDPAAPLAEVKTAVSDTQSDGGEVTNAWHWCGEDHHQDKCPDGSSKGK</sequence>
<accession>A0ACC0EYY8</accession>
<dbReference type="EMBL" id="CM045865">
    <property type="protein sequence ID" value="KAI7962110.1"/>
    <property type="molecule type" value="Genomic_DNA"/>
</dbReference>
<keyword evidence="2" id="KW-1185">Reference proteome</keyword>
<proteinExistence type="predicted"/>